<reference evidence="1 2" key="1">
    <citation type="journal article" date="2016" name="Nat. Commun.">
        <title>Thousands of microbial genomes shed light on interconnected biogeochemical processes in an aquifer system.</title>
        <authorList>
            <person name="Anantharaman K."/>
            <person name="Brown C.T."/>
            <person name="Hug L.A."/>
            <person name="Sharon I."/>
            <person name="Castelle C.J."/>
            <person name="Probst A.J."/>
            <person name="Thomas B.C."/>
            <person name="Singh A."/>
            <person name="Wilkins M.J."/>
            <person name="Karaoz U."/>
            <person name="Brodie E.L."/>
            <person name="Williams K.H."/>
            <person name="Hubbard S.S."/>
            <person name="Banfield J.F."/>
        </authorList>
    </citation>
    <scope>NUCLEOTIDE SEQUENCE [LARGE SCALE GENOMIC DNA]</scope>
</reference>
<gene>
    <name evidence="1" type="ORF">A2763_02920</name>
</gene>
<organism evidence="1 2">
    <name type="scientific">Candidatus Kaiserbacteria bacterium RIFCSPHIGHO2_01_FULL_54_36</name>
    <dbReference type="NCBI Taxonomy" id="1798482"/>
    <lineage>
        <taxon>Bacteria</taxon>
        <taxon>Candidatus Kaiseribacteriota</taxon>
    </lineage>
</organism>
<dbReference type="AlphaFoldDB" id="A0A1F6CP32"/>
<protein>
    <submittedName>
        <fullName evidence="1">Uncharacterized protein</fullName>
    </submittedName>
</protein>
<dbReference type="STRING" id="1798482.A2763_02920"/>
<proteinExistence type="predicted"/>
<dbReference type="EMBL" id="MFKV01000005">
    <property type="protein sequence ID" value="OGG50959.1"/>
    <property type="molecule type" value="Genomic_DNA"/>
</dbReference>
<evidence type="ECO:0000313" key="1">
    <source>
        <dbReference type="EMBL" id="OGG50959.1"/>
    </source>
</evidence>
<evidence type="ECO:0000313" key="2">
    <source>
        <dbReference type="Proteomes" id="UP000178370"/>
    </source>
</evidence>
<name>A0A1F6CP32_9BACT</name>
<comment type="caution">
    <text evidence="1">The sequence shown here is derived from an EMBL/GenBank/DDBJ whole genome shotgun (WGS) entry which is preliminary data.</text>
</comment>
<accession>A0A1F6CP32</accession>
<dbReference type="Proteomes" id="UP000178370">
    <property type="component" value="Unassembled WGS sequence"/>
</dbReference>
<sequence>MKVNAKSYPHPVLGNEDDLAGFFKVEFHYELGKEAIVLNPTFSIKNNGIEELLKKEKASFVAEVECGNTFYRKSFLTRKQLERFSIPAVALRDRVTVGFYVCADQDMKGYRPSELHPDYGEAVFDVEAGDVIAVGGYCSFIAEKAFDPLRPPVASFISIIEGTRHEDPIQVDYDSDKITIVLSKSDWKKYLEVRGQKPAEGIIHGSIVFPVLVDAVHKVQKDDGEYGERNWFARIEAIMVAKGLSDKDPVEVAQKILENPASRSLQGIDTLLNVSNEQVYE</sequence>